<reference evidence="1" key="1">
    <citation type="submission" date="2020-08" db="EMBL/GenBank/DDBJ databases">
        <title>Multicomponent nature underlies the extraordinary mechanical properties of spider dragline silk.</title>
        <authorList>
            <person name="Kono N."/>
            <person name="Nakamura H."/>
            <person name="Mori M."/>
            <person name="Yoshida Y."/>
            <person name="Ohtoshi R."/>
            <person name="Malay A.D."/>
            <person name="Moran D.A.P."/>
            <person name="Tomita M."/>
            <person name="Numata K."/>
            <person name="Arakawa K."/>
        </authorList>
    </citation>
    <scope>NUCLEOTIDE SEQUENCE</scope>
</reference>
<dbReference type="AlphaFoldDB" id="A0A8X6TQ14"/>
<protein>
    <submittedName>
        <fullName evidence="1">Uncharacterized protein</fullName>
    </submittedName>
</protein>
<dbReference type="EMBL" id="BMAW01014416">
    <property type="protein sequence ID" value="GFT38822.1"/>
    <property type="molecule type" value="Genomic_DNA"/>
</dbReference>
<name>A0A8X6TQ14_NEPPI</name>
<gene>
    <name evidence="1" type="ORF">NPIL_503441</name>
</gene>
<dbReference type="Proteomes" id="UP000887013">
    <property type="component" value="Unassembled WGS sequence"/>
</dbReference>
<sequence length="160" mass="17676">MKIEEDAFHQFISYQISLFCDDSIEYPRASCSVTHDNSYVSPSVLDTTYNDGPYIRRPAKHLTRDLYSSENDTFSRVVGNPWVIGQSSSHETADMSDQQNFSKMTSAFVCLPSSSGASASSGNIVRNRLQNGDAPIKHCPPLTKSNIKQTVSNTVSSSRN</sequence>
<dbReference type="OrthoDB" id="6436613at2759"/>
<organism evidence="1 2">
    <name type="scientific">Nephila pilipes</name>
    <name type="common">Giant wood spider</name>
    <name type="synonym">Nephila maculata</name>
    <dbReference type="NCBI Taxonomy" id="299642"/>
    <lineage>
        <taxon>Eukaryota</taxon>
        <taxon>Metazoa</taxon>
        <taxon>Ecdysozoa</taxon>
        <taxon>Arthropoda</taxon>
        <taxon>Chelicerata</taxon>
        <taxon>Arachnida</taxon>
        <taxon>Araneae</taxon>
        <taxon>Araneomorphae</taxon>
        <taxon>Entelegynae</taxon>
        <taxon>Araneoidea</taxon>
        <taxon>Nephilidae</taxon>
        <taxon>Nephila</taxon>
    </lineage>
</organism>
<accession>A0A8X6TQ14</accession>
<evidence type="ECO:0000313" key="1">
    <source>
        <dbReference type="EMBL" id="GFT38822.1"/>
    </source>
</evidence>
<proteinExistence type="predicted"/>
<evidence type="ECO:0000313" key="2">
    <source>
        <dbReference type="Proteomes" id="UP000887013"/>
    </source>
</evidence>
<comment type="caution">
    <text evidence="1">The sequence shown here is derived from an EMBL/GenBank/DDBJ whole genome shotgun (WGS) entry which is preliminary data.</text>
</comment>
<keyword evidence="2" id="KW-1185">Reference proteome</keyword>